<dbReference type="RefSeq" id="WP_164651773.1">
    <property type="nucleotide sequence ID" value="NZ_JAAIJR010000002.1"/>
</dbReference>
<evidence type="ECO:0000313" key="1">
    <source>
        <dbReference type="EMBL" id="NEX18894.1"/>
    </source>
</evidence>
<protein>
    <submittedName>
        <fullName evidence="1">Uncharacterized protein</fullName>
    </submittedName>
</protein>
<comment type="caution">
    <text evidence="1">The sequence shown here is derived from an EMBL/GenBank/DDBJ whole genome shotgun (WGS) entry which is preliminary data.</text>
</comment>
<reference evidence="2" key="1">
    <citation type="journal article" date="2020" name="Microbiol. Resour. Announc.">
        <title>Draft Genome Sequences of Thiorhodococcus mannitoliphagus and Thiorhodococcus minor, Purple Sulfur Photosynthetic Bacteria in the Gammaproteobacterial Family Chromatiaceae.</title>
        <authorList>
            <person name="Aviles F.A."/>
            <person name="Meyer T.E."/>
            <person name="Kyndt J.A."/>
        </authorList>
    </citation>
    <scope>NUCLEOTIDE SEQUENCE [LARGE SCALE GENOMIC DNA]</scope>
    <source>
        <strain evidence="2">DSM 18266</strain>
    </source>
</reference>
<name>A0A6P1DT87_9GAMM</name>
<reference evidence="1 2" key="2">
    <citation type="submission" date="2020-02" db="EMBL/GenBank/DDBJ databases">
        <title>Genome sequences of Thiorhodococcus mannitoliphagus and Thiorhodococcus minor, purple sulfur photosynthetic bacteria in the gammaproteobacterial family, Chromatiaceae.</title>
        <authorList>
            <person name="Aviles F.A."/>
            <person name="Meyer T.E."/>
            <person name="Kyndt J.A."/>
        </authorList>
    </citation>
    <scope>NUCLEOTIDE SEQUENCE [LARGE SCALE GENOMIC DNA]</scope>
    <source>
        <strain evidence="1 2">DSM 18266</strain>
    </source>
</reference>
<dbReference type="EMBL" id="JAAIJR010000002">
    <property type="protein sequence ID" value="NEX18894.1"/>
    <property type="molecule type" value="Genomic_DNA"/>
</dbReference>
<dbReference type="Proteomes" id="UP000471640">
    <property type="component" value="Unassembled WGS sequence"/>
</dbReference>
<dbReference type="AlphaFoldDB" id="A0A6P1DT87"/>
<organism evidence="1 2">
    <name type="scientific">Thiorhodococcus mannitoliphagus</name>
    <dbReference type="NCBI Taxonomy" id="329406"/>
    <lineage>
        <taxon>Bacteria</taxon>
        <taxon>Pseudomonadati</taxon>
        <taxon>Pseudomonadota</taxon>
        <taxon>Gammaproteobacteria</taxon>
        <taxon>Chromatiales</taxon>
        <taxon>Chromatiaceae</taxon>
        <taxon>Thiorhodococcus</taxon>
    </lineage>
</organism>
<evidence type="ECO:0000313" key="2">
    <source>
        <dbReference type="Proteomes" id="UP000471640"/>
    </source>
</evidence>
<proteinExistence type="predicted"/>
<keyword evidence="2" id="KW-1185">Reference proteome</keyword>
<sequence length="65" mass="6877">MTTTELAGCGCFSANRQSRYTIGSSTDQAGQQVQSISILNYVCPIETGGMSQVVVVNGIAKEVFE</sequence>
<gene>
    <name evidence="1" type="ORF">G3480_00915</name>
</gene>
<accession>A0A6P1DT87</accession>